<reference evidence="3" key="1">
    <citation type="submission" date="2023-06" db="EMBL/GenBank/DDBJ databases">
        <title>Genome-scale phylogeny and comparative genomics of the fungal order Sordariales.</title>
        <authorList>
            <consortium name="Lawrence Berkeley National Laboratory"/>
            <person name="Hensen N."/>
            <person name="Bonometti L."/>
            <person name="Westerberg I."/>
            <person name="Brannstrom I.O."/>
            <person name="Guillou S."/>
            <person name="Cros-Aarteil S."/>
            <person name="Calhoun S."/>
            <person name="Haridas S."/>
            <person name="Kuo A."/>
            <person name="Mondo S."/>
            <person name="Pangilinan J."/>
            <person name="Riley R."/>
            <person name="LaButti K."/>
            <person name="Andreopoulos B."/>
            <person name="Lipzen A."/>
            <person name="Chen C."/>
            <person name="Yanf M."/>
            <person name="Daum C."/>
            <person name="Ng V."/>
            <person name="Clum A."/>
            <person name="Steindorff A."/>
            <person name="Ohm R."/>
            <person name="Martin F."/>
            <person name="Silar P."/>
            <person name="Natvig D."/>
            <person name="Lalanne C."/>
            <person name="Gautier V."/>
            <person name="Ament-velasquez S.L."/>
            <person name="Kruys A."/>
            <person name="Hutchinson M.I."/>
            <person name="Powell A.J."/>
            <person name="Barry K."/>
            <person name="Miller A.N."/>
            <person name="Grigoriev I.V."/>
            <person name="Debuchy R."/>
            <person name="Gladieux P."/>
            <person name="Thoren M.H."/>
            <person name="Johannesson H."/>
        </authorList>
    </citation>
    <scope>NUCLEOTIDE SEQUENCE</scope>
    <source>
        <strain evidence="3">SMH3187-1</strain>
    </source>
</reference>
<feature type="compositionally biased region" description="Acidic residues" evidence="2">
    <location>
        <begin position="457"/>
        <end position="468"/>
    </location>
</feature>
<feature type="coiled-coil region" evidence="1">
    <location>
        <begin position="58"/>
        <end position="92"/>
    </location>
</feature>
<accession>A0AA40KCR5</accession>
<feature type="region of interest" description="Disordered" evidence="2">
    <location>
        <begin position="214"/>
        <end position="275"/>
    </location>
</feature>
<organism evidence="3 4">
    <name type="scientific">Schizothecium vesticola</name>
    <dbReference type="NCBI Taxonomy" id="314040"/>
    <lineage>
        <taxon>Eukaryota</taxon>
        <taxon>Fungi</taxon>
        <taxon>Dikarya</taxon>
        <taxon>Ascomycota</taxon>
        <taxon>Pezizomycotina</taxon>
        <taxon>Sordariomycetes</taxon>
        <taxon>Sordariomycetidae</taxon>
        <taxon>Sordariales</taxon>
        <taxon>Schizotheciaceae</taxon>
        <taxon>Schizothecium</taxon>
    </lineage>
</organism>
<comment type="caution">
    <text evidence="3">The sequence shown here is derived from an EMBL/GenBank/DDBJ whole genome shotgun (WGS) entry which is preliminary data.</text>
</comment>
<sequence length="710" mass="78734">MDVGDTVASPGAPPDDVDEVMRRKVKDILLTVQRDIQVVFEREKETLGNARKTLGNARKMLDDKIRHIQEEMRKLEQSLRELATKERRLEANYHADMRKLDRWREDGVVDLQRSAPGVKRPRNDNPTVSYEEVYGNGRPQYRHAIVEYPKNSGKWFIIRCDKCGLHFGRNALQGGAKHLNGVKHGHLPREHVVTIRELGFRVLGCNKDKAKRNNDAFDRASRAGYAPHKRRTDQARWQSQESDEPGDEHPGQQRQTRRHPGVNAAALQTRHQRGKPFQGITDPIVGRLYRAWYRGGGFFVALMLPLGSFGSVGVVGKISNMLLGQQKKAPRCYDRSGERIIPWASGYEDGGPKFRERRFPMMYFEESAELSFKGGLVVPPSLGWVEAKHLRPFDVDDPECRLTKGFSNARAFLALTGRESDRGSARRPEGLATNLWRGNSRAADQASQGTDDRGDNTQDDGTETEDEVQSSIRERRVSASASPPRSATPTTMNQDDEEDEDNGDEDEEDEDEEDEDDEGEDDEDEDDEDEDEGEDGEMVDGENAGGGGDNDRDKHGSGAPEDDQGTEDEAQDRVLSRPVPGAVYPLISAAQIQGESVAAAAEHEGYSHNSRREPNVPAPVDGEHRSGKPGPREVLTSQQGSAHETSNQDEQARQNGLMGTQNLVKATDQDPPHAAAQSGTPGKPIHGQGGVDANDLGRIDGPRLSEAFEV</sequence>
<feature type="compositionally biased region" description="Acidic residues" evidence="2">
    <location>
        <begin position="560"/>
        <end position="570"/>
    </location>
</feature>
<name>A0AA40KCR5_9PEZI</name>
<feature type="region of interest" description="Disordered" evidence="2">
    <location>
        <begin position="596"/>
        <end position="710"/>
    </location>
</feature>
<keyword evidence="1" id="KW-0175">Coiled coil</keyword>
<dbReference type="EMBL" id="JAUKUD010000001">
    <property type="protein sequence ID" value="KAK0754424.1"/>
    <property type="molecule type" value="Genomic_DNA"/>
</dbReference>
<evidence type="ECO:0000256" key="2">
    <source>
        <dbReference type="SAM" id="MobiDB-lite"/>
    </source>
</evidence>
<dbReference type="AlphaFoldDB" id="A0AA40KCR5"/>
<proteinExistence type="predicted"/>
<feature type="compositionally biased region" description="Basic and acidic residues" evidence="2">
    <location>
        <begin position="601"/>
        <end position="614"/>
    </location>
</feature>
<evidence type="ECO:0000256" key="1">
    <source>
        <dbReference type="SAM" id="Coils"/>
    </source>
</evidence>
<protein>
    <submittedName>
        <fullName evidence="3">Uncharacterized protein</fullName>
    </submittedName>
</protein>
<dbReference type="Proteomes" id="UP001172155">
    <property type="component" value="Unassembled WGS sequence"/>
</dbReference>
<feature type="compositionally biased region" description="Low complexity" evidence="2">
    <location>
        <begin position="478"/>
        <end position="491"/>
    </location>
</feature>
<feature type="compositionally biased region" description="Basic and acidic residues" evidence="2">
    <location>
        <begin position="418"/>
        <end position="429"/>
    </location>
</feature>
<gene>
    <name evidence="3" type="ORF">B0T18DRAFT_424814</name>
</gene>
<evidence type="ECO:0000313" key="3">
    <source>
        <dbReference type="EMBL" id="KAK0754424.1"/>
    </source>
</evidence>
<feature type="region of interest" description="Disordered" evidence="2">
    <location>
        <begin position="418"/>
        <end position="578"/>
    </location>
</feature>
<keyword evidence="4" id="KW-1185">Reference proteome</keyword>
<feature type="compositionally biased region" description="Acidic residues" evidence="2">
    <location>
        <begin position="494"/>
        <end position="540"/>
    </location>
</feature>
<feature type="compositionally biased region" description="Polar residues" evidence="2">
    <location>
        <begin position="635"/>
        <end position="664"/>
    </location>
</feature>
<evidence type="ECO:0000313" key="4">
    <source>
        <dbReference type="Proteomes" id="UP001172155"/>
    </source>
</evidence>